<keyword evidence="3" id="KW-1185">Reference proteome</keyword>
<comment type="caution">
    <text evidence="2">The sequence shown here is derived from an EMBL/GenBank/DDBJ whole genome shotgun (WGS) entry which is preliminary data.</text>
</comment>
<feature type="region of interest" description="Disordered" evidence="1">
    <location>
        <begin position="99"/>
        <end position="118"/>
    </location>
</feature>
<organism evidence="2 3">
    <name type="scientific">Cymbomonas tetramitiformis</name>
    <dbReference type="NCBI Taxonomy" id="36881"/>
    <lineage>
        <taxon>Eukaryota</taxon>
        <taxon>Viridiplantae</taxon>
        <taxon>Chlorophyta</taxon>
        <taxon>Pyramimonadophyceae</taxon>
        <taxon>Pyramimonadales</taxon>
        <taxon>Pyramimonadaceae</taxon>
        <taxon>Cymbomonas</taxon>
    </lineage>
</organism>
<name>A0AAE0C5Z3_9CHLO</name>
<accession>A0AAE0C5Z3</accession>
<proteinExistence type="predicted"/>
<dbReference type="Proteomes" id="UP001190700">
    <property type="component" value="Unassembled WGS sequence"/>
</dbReference>
<dbReference type="EMBL" id="LGRX02027611">
    <property type="protein sequence ID" value="KAK3249071.1"/>
    <property type="molecule type" value="Genomic_DNA"/>
</dbReference>
<protein>
    <submittedName>
        <fullName evidence="2">Uncharacterized protein</fullName>
    </submittedName>
</protein>
<gene>
    <name evidence="2" type="ORF">CYMTET_41489</name>
</gene>
<sequence>MAAVLDSVDSVEAAEIFDLDLAYTAYHYDVNAIGFTMLLSDYCPSGRMVLEKSADTSPYEVTSYQGIISDLYGTYKPSFDTLTHRIRRVCFREGTSRARFPPHASNSDGVESIPPPSGGPRALALRTRAIPAAEGKWEEDTGGPYRTWNGQGRLCLVCFRVYGITDVHSDNTGLCSWVYNDAFSAGRAPFLAAPDPIVPDPPHN</sequence>
<evidence type="ECO:0000313" key="2">
    <source>
        <dbReference type="EMBL" id="KAK3249071.1"/>
    </source>
</evidence>
<evidence type="ECO:0000313" key="3">
    <source>
        <dbReference type="Proteomes" id="UP001190700"/>
    </source>
</evidence>
<evidence type="ECO:0000256" key="1">
    <source>
        <dbReference type="SAM" id="MobiDB-lite"/>
    </source>
</evidence>
<reference evidence="2 3" key="1">
    <citation type="journal article" date="2015" name="Genome Biol. Evol.">
        <title>Comparative Genomics of a Bacterivorous Green Alga Reveals Evolutionary Causalities and Consequences of Phago-Mixotrophic Mode of Nutrition.</title>
        <authorList>
            <person name="Burns J.A."/>
            <person name="Paasch A."/>
            <person name="Narechania A."/>
            <person name="Kim E."/>
        </authorList>
    </citation>
    <scope>NUCLEOTIDE SEQUENCE [LARGE SCALE GENOMIC DNA]</scope>
    <source>
        <strain evidence="2 3">PLY_AMNH</strain>
    </source>
</reference>
<dbReference type="AlphaFoldDB" id="A0AAE0C5Z3"/>